<feature type="transmembrane region" description="Helical" evidence="2">
    <location>
        <begin position="36"/>
        <end position="55"/>
    </location>
</feature>
<evidence type="ECO:0000313" key="3">
    <source>
        <dbReference type="EMBL" id="KAJ1218804.1"/>
    </source>
</evidence>
<dbReference type="Proteomes" id="UP001066276">
    <property type="component" value="Chromosome 1_1"/>
</dbReference>
<gene>
    <name evidence="3" type="ORF">NDU88_006376</name>
</gene>
<keyword evidence="2" id="KW-0812">Transmembrane</keyword>
<evidence type="ECO:0000313" key="4">
    <source>
        <dbReference type="Proteomes" id="UP001066276"/>
    </source>
</evidence>
<feature type="compositionally biased region" description="Basic and acidic residues" evidence="1">
    <location>
        <begin position="137"/>
        <end position="150"/>
    </location>
</feature>
<protein>
    <submittedName>
        <fullName evidence="3">Uncharacterized protein</fullName>
    </submittedName>
</protein>
<name>A0AAV7X052_PLEWA</name>
<dbReference type="EMBL" id="JANPWB010000001">
    <property type="protein sequence ID" value="KAJ1218804.1"/>
    <property type="molecule type" value="Genomic_DNA"/>
</dbReference>
<feature type="compositionally biased region" description="Basic residues" evidence="1">
    <location>
        <begin position="127"/>
        <end position="136"/>
    </location>
</feature>
<sequence>MSLIKRKGRTENCALLFVLLLEEHVSLLWFCLGAGPGAFSVICPFVLCALIALLIRDDAGHDGSLRGRVVPCNSVLWTASALEAFGSGCREPAGSAPTTPQSLPHPPASAVTSGAGPRIWGTSSKPHLLRRQHSHPGSRDVPRVRGDHGSSLRPDPGSKGRSCGPATRAGGPRPFSLGSAAPRVAARSPACGAHCLGLVRSDVGAPLRSSGALHF</sequence>
<organism evidence="3 4">
    <name type="scientific">Pleurodeles waltl</name>
    <name type="common">Iberian ribbed newt</name>
    <dbReference type="NCBI Taxonomy" id="8319"/>
    <lineage>
        <taxon>Eukaryota</taxon>
        <taxon>Metazoa</taxon>
        <taxon>Chordata</taxon>
        <taxon>Craniata</taxon>
        <taxon>Vertebrata</taxon>
        <taxon>Euteleostomi</taxon>
        <taxon>Amphibia</taxon>
        <taxon>Batrachia</taxon>
        <taxon>Caudata</taxon>
        <taxon>Salamandroidea</taxon>
        <taxon>Salamandridae</taxon>
        <taxon>Pleurodelinae</taxon>
        <taxon>Pleurodeles</taxon>
    </lineage>
</organism>
<keyword evidence="4" id="KW-1185">Reference proteome</keyword>
<evidence type="ECO:0000256" key="1">
    <source>
        <dbReference type="SAM" id="MobiDB-lite"/>
    </source>
</evidence>
<proteinExistence type="predicted"/>
<reference evidence="3" key="1">
    <citation type="journal article" date="2022" name="bioRxiv">
        <title>Sequencing and chromosome-scale assembly of the giantPleurodeles waltlgenome.</title>
        <authorList>
            <person name="Brown T."/>
            <person name="Elewa A."/>
            <person name="Iarovenko S."/>
            <person name="Subramanian E."/>
            <person name="Araus A.J."/>
            <person name="Petzold A."/>
            <person name="Susuki M."/>
            <person name="Suzuki K.-i.T."/>
            <person name="Hayashi T."/>
            <person name="Toyoda A."/>
            <person name="Oliveira C."/>
            <person name="Osipova E."/>
            <person name="Leigh N.D."/>
            <person name="Simon A."/>
            <person name="Yun M.H."/>
        </authorList>
    </citation>
    <scope>NUCLEOTIDE SEQUENCE</scope>
    <source>
        <strain evidence="3">20211129_DDA</strain>
        <tissue evidence="3">Liver</tissue>
    </source>
</reference>
<accession>A0AAV7X052</accession>
<feature type="region of interest" description="Disordered" evidence="1">
    <location>
        <begin position="90"/>
        <end position="178"/>
    </location>
</feature>
<dbReference type="AlphaFoldDB" id="A0AAV7X052"/>
<feature type="transmembrane region" description="Helical" evidence="2">
    <location>
        <begin position="12"/>
        <end position="30"/>
    </location>
</feature>
<keyword evidence="2" id="KW-1133">Transmembrane helix</keyword>
<comment type="caution">
    <text evidence="3">The sequence shown here is derived from an EMBL/GenBank/DDBJ whole genome shotgun (WGS) entry which is preliminary data.</text>
</comment>
<keyword evidence="2" id="KW-0472">Membrane</keyword>
<evidence type="ECO:0000256" key="2">
    <source>
        <dbReference type="SAM" id="Phobius"/>
    </source>
</evidence>